<reference evidence="2" key="1">
    <citation type="submission" date="2020-07" db="EMBL/GenBank/DDBJ databases">
        <title>Clarias magur genome sequencing, assembly and annotation.</title>
        <authorList>
            <person name="Kushwaha B."/>
            <person name="Kumar R."/>
            <person name="Das P."/>
            <person name="Joshi C.G."/>
            <person name="Kumar D."/>
            <person name="Nagpure N.S."/>
            <person name="Pandey M."/>
            <person name="Agarwal S."/>
            <person name="Srivastava S."/>
            <person name="Singh M."/>
            <person name="Sahoo L."/>
            <person name="Jayasankar P."/>
            <person name="Meher P.K."/>
            <person name="Koringa P.G."/>
            <person name="Iquebal M.A."/>
            <person name="Das S.P."/>
            <person name="Bit A."/>
            <person name="Patnaik S."/>
            <person name="Patel N."/>
            <person name="Shah T.M."/>
            <person name="Hinsu A."/>
            <person name="Jena J.K."/>
        </authorList>
    </citation>
    <scope>NUCLEOTIDE SEQUENCE</scope>
    <source>
        <strain evidence="2">CIFAMagur01</strain>
        <tissue evidence="2">Testis</tissue>
    </source>
</reference>
<organism evidence="2 3">
    <name type="scientific">Clarias magur</name>
    <name type="common">Asian catfish</name>
    <name type="synonym">Macropteronotus magur</name>
    <dbReference type="NCBI Taxonomy" id="1594786"/>
    <lineage>
        <taxon>Eukaryota</taxon>
        <taxon>Metazoa</taxon>
        <taxon>Chordata</taxon>
        <taxon>Craniata</taxon>
        <taxon>Vertebrata</taxon>
        <taxon>Euteleostomi</taxon>
        <taxon>Actinopterygii</taxon>
        <taxon>Neopterygii</taxon>
        <taxon>Teleostei</taxon>
        <taxon>Ostariophysi</taxon>
        <taxon>Siluriformes</taxon>
        <taxon>Clariidae</taxon>
        <taxon>Clarias</taxon>
    </lineage>
</organism>
<sequence>EGSGCRNSVSFRLWLLMKQNVNTGNKEQTEQEQRNKSLPDKRHKTAENFSNDTNHGLQTRKAVISKERNSNINVPNTKRQEEVRPDVPAVMHH</sequence>
<evidence type="ECO:0000256" key="1">
    <source>
        <dbReference type="SAM" id="MobiDB-lite"/>
    </source>
</evidence>
<name>A0A8J4TVN2_CLAMG</name>
<feature type="region of interest" description="Disordered" evidence="1">
    <location>
        <begin position="22"/>
        <end position="93"/>
    </location>
</feature>
<evidence type="ECO:0000313" key="3">
    <source>
        <dbReference type="Proteomes" id="UP000727407"/>
    </source>
</evidence>
<comment type="caution">
    <text evidence="2">The sequence shown here is derived from an EMBL/GenBank/DDBJ whole genome shotgun (WGS) entry which is preliminary data.</text>
</comment>
<keyword evidence="3" id="KW-1185">Reference proteome</keyword>
<dbReference type="EMBL" id="QNUK01000194">
    <property type="protein sequence ID" value="KAF5898609.1"/>
    <property type="molecule type" value="Genomic_DNA"/>
</dbReference>
<dbReference type="AlphaFoldDB" id="A0A8J4TVN2"/>
<protein>
    <submittedName>
        <fullName evidence="2">Uncharacterized protein</fullName>
    </submittedName>
</protein>
<evidence type="ECO:0000313" key="2">
    <source>
        <dbReference type="EMBL" id="KAF5898609.1"/>
    </source>
</evidence>
<dbReference type="Proteomes" id="UP000727407">
    <property type="component" value="Unassembled WGS sequence"/>
</dbReference>
<feature type="non-terminal residue" evidence="2">
    <location>
        <position position="1"/>
    </location>
</feature>
<feature type="compositionally biased region" description="Basic and acidic residues" evidence="1">
    <location>
        <begin position="27"/>
        <end position="40"/>
    </location>
</feature>
<feature type="compositionally biased region" description="Polar residues" evidence="1">
    <location>
        <begin position="47"/>
        <end position="57"/>
    </location>
</feature>
<gene>
    <name evidence="2" type="ORF">DAT39_011677</name>
</gene>
<proteinExistence type="predicted"/>
<accession>A0A8J4TVN2</accession>